<evidence type="ECO:0000256" key="2">
    <source>
        <dbReference type="ARBA" id="ARBA00022801"/>
    </source>
</evidence>
<keyword evidence="4" id="KW-0547">Nucleotide-binding</keyword>
<keyword evidence="5" id="KW-1133">Transmembrane helix</keyword>
<proteinExistence type="inferred from homology"/>
<dbReference type="AlphaFoldDB" id="A0A5J4ZM60"/>
<keyword evidence="2" id="KW-0378">Hydrolase</keyword>
<protein>
    <recommendedName>
        <fullName evidence="8">Apyrase 7</fullName>
    </recommendedName>
</protein>
<comment type="similarity">
    <text evidence="1">Belongs to the GDA1/CD39 NTPase family.</text>
</comment>
<dbReference type="PANTHER" id="PTHR11782:SF125">
    <property type="entry name" value="APYRASE 7-RELATED"/>
    <property type="match status" value="1"/>
</dbReference>
<keyword evidence="5" id="KW-0812">Transmembrane</keyword>
<dbReference type="CDD" id="cd24043">
    <property type="entry name" value="ASKHA_NBD_AtAPY7-like"/>
    <property type="match status" value="1"/>
</dbReference>
<evidence type="ECO:0000313" key="6">
    <source>
        <dbReference type="EMBL" id="KAA8519029.1"/>
    </source>
</evidence>
<keyword evidence="7" id="KW-1185">Reference proteome</keyword>
<keyword evidence="4" id="KW-0067">ATP-binding</keyword>
<feature type="binding site" evidence="4">
    <location>
        <begin position="324"/>
        <end position="328"/>
    </location>
    <ligand>
        <name>ATP</name>
        <dbReference type="ChEBI" id="CHEBI:30616"/>
    </ligand>
</feature>
<feature type="active site" description="Proton acceptor" evidence="3">
    <location>
        <position position="293"/>
    </location>
</feature>
<evidence type="ECO:0000256" key="4">
    <source>
        <dbReference type="PIRSR" id="PIRSR600407-2"/>
    </source>
</evidence>
<dbReference type="GO" id="GO:0005524">
    <property type="term" value="F:ATP binding"/>
    <property type="evidence" value="ECO:0007669"/>
    <property type="project" value="UniProtKB-KW"/>
</dbReference>
<dbReference type="Gene3D" id="3.30.420.150">
    <property type="entry name" value="Exopolyphosphatase. Domain 2"/>
    <property type="match status" value="1"/>
</dbReference>
<gene>
    <name evidence="6" type="ORF">F0562_016197</name>
</gene>
<dbReference type="Proteomes" id="UP000325577">
    <property type="component" value="Linkage Group LG7"/>
</dbReference>
<keyword evidence="5" id="KW-0472">Membrane</keyword>
<dbReference type="GO" id="GO:0017110">
    <property type="term" value="F:nucleoside diphosphate phosphatase activity"/>
    <property type="evidence" value="ECO:0007669"/>
    <property type="project" value="TreeGrafter"/>
</dbReference>
<dbReference type="GO" id="GO:0016020">
    <property type="term" value="C:membrane"/>
    <property type="evidence" value="ECO:0007669"/>
    <property type="project" value="TreeGrafter"/>
</dbReference>
<organism evidence="6 7">
    <name type="scientific">Nyssa sinensis</name>
    <dbReference type="NCBI Taxonomy" id="561372"/>
    <lineage>
        <taxon>Eukaryota</taxon>
        <taxon>Viridiplantae</taxon>
        <taxon>Streptophyta</taxon>
        <taxon>Embryophyta</taxon>
        <taxon>Tracheophyta</taxon>
        <taxon>Spermatophyta</taxon>
        <taxon>Magnoliopsida</taxon>
        <taxon>eudicotyledons</taxon>
        <taxon>Gunneridae</taxon>
        <taxon>Pentapetalae</taxon>
        <taxon>asterids</taxon>
        <taxon>Cornales</taxon>
        <taxon>Nyssaceae</taxon>
        <taxon>Nyssa</taxon>
    </lineage>
</organism>
<dbReference type="GO" id="GO:0009134">
    <property type="term" value="P:nucleoside diphosphate catabolic process"/>
    <property type="evidence" value="ECO:0007669"/>
    <property type="project" value="TreeGrafter"/>
</dbReference>
<evidence type="ECO:0000256" key="5">
    <source>
        <dbReference type="SAM" id="Phobius"/>
    </source>
</evidence>
<dbReference type="Gene3D" id="3.30.420.40">
    <property type="match status" value="1"/>
</dbReference>
<feature type="transmembrane region" description="Helical" evidence="5">
    <location>
        <begin position="120"/>
        <end position="141"/>
    </location>
</feature>
<evidence type="ECO:0000256" key="3">
    <source>
        <dbReference type="PIRSR" id="PIRSR600407-1"/>
    </source>
</evidence>
<dbReference type="EMBL" id="CM018050">
    <property type="protein sequence ID" value="KAA8519029.1"/>
    <property type="molecule type" value="Genomic_DNA"/>
</dbReference>
<evidence type="ECO:0000313" key="7">
    <source>
        <dbReference type="Proteomes" id="UP000325577"/>
    </source>
</evidence>
<sequence>MVFSRFAEIVSTAVSHLSAPKPSTVPYVSSRLSPPGGSVHGFGFTSSRQKNYLRRSSSLQDFSAYHRLDPEEGDLNHEIDRSLTHAKQPQFLHGENVGSSFSKEKASPGFSFVRKKWVRVIMVLLCVLLFAFLLYSLQFFYSNWSQGTSKFYVVLDCGSTGTRVYVYQASVNYKKESSLPILLRSLPEGFHRKANSHSGRAYNRMETEPGFDKLVHNISGLRGAIKPLIQWAEKQIPKHAHKNTFLFLYATAGVRRLPSSDSGWLLNNAWSILKNSPFLCQREWIKIISGMEEAFYGWIALNYHTGVLGSMPKNATFGALDLGGSSLQVTFESQEHVHNETSLKLSIGPVNHHLSAYSLSGYGLNDAFDKSVVHLLKRFPGITNADLASGNIEIKHPCLQSGYREQYICSQCASIYQKVGSPLIGGKKLGQRGKPGIPIQLVGAPKWNECSALAKVAVNLSEWSDLSPGIDCELQPCALADNLPHPYGQFYVMSGFFVVYRFFNLTSDAVLDDVLEKGQEFCEKTWDIAKNSVTPQPYIEQYCFRAPYIVFLLREGLHIAESQIIVGSGSITWTLGVALLEAGKAFSTKVEPHSYEILQMKITPVILFAIMFVSLFFLICALSCVGNWMPKFFRRPYLPLFRHSNSSTTSVLNISSPFRFQRWSPVSSGNVNFGVLGDGRVKMPLSPTIAGAQQRTFGAGHGFSSSGIQLTESSLYPSTSSVSHSYSSGSLGQMQFDNSSMGSFWAPHRSQMRLQSRRSQSREDLNTSLAEAHLVKV</sequence>
<name>A0A5J4ZM60_9ASTE</name>
<feature type="transmembrane region" description="Helical" evidence="5">
    <location>
        <begin position="605"/>
        <end position="625"/>
    </location>
</feature>
<dbReference type="OrthoDB" id="6372431at2759"/>
<reference evidence="6 7" key="1">
    <citation type="submission" date="2019-09" db="EMBL/GenBank/DDBJ databases">
        <title>A chromosome-level genome assembly of the Chinese tupelo Nyssa sinensis.</title>
        <authorList>
            <person name="Yang X."/>
            <person name="Kang M."/>
            <person name="Yang Y."/>
            <person name="Xiong H."/>
            <person name="Wang M."/>
            <person name="Zhang Z."/>
            <person name="Wang Z."/>
            <person name="Wu H."/>
            <person name="Ma T."/>
            <person name="Liu J."/>
            <person name="Xi Z."/>
        </authorList>
    </citation>
    <scope>NUCLEOTIDE SEQUENCE [LARGE SCALE GENOMIC DNA]</scope>
    <source>
        <strain evidence="6">J267</strain>
        <tissue evidence="6">Leaf</tissue>
    </source>
</reference>
<dbReference type="PANTHER" id="PTHR11782">
    <property type="entry name" value="ADENOSINE/GUANOSINE DIPHOSPHATASE"/>
    <property type="match status" value="1"/>
</dbReference>
<evidence type="ECO:0008006" key="8">
    <source>
        <dbReference type="Google" id="ProtNLM"/>
    </source>
</evidence>
<dbReference type="InterPro" id="IPR000407">
    <property type="entry name" value="GDA1_CD39_NTPase"/>
</dbReference>
<accession>A0A5J4ZM60</accession>
<evidence type="ECO:0000256" key="1">
    <source>
        <dbReference type="ARBA" id="ARBA00009283"/>
    </source>
</evidence>
<dbReference type="Pfam" id="PF01150">
    <property type="entry name" value="GDA1_CD39"/>
    <property type="match status" value="1"/>
</dbReference>